<name>A0ABU1ZMH2_9BURK</name>
<sequence>MPSIATPAFNPELDLLLERVVPIAPALVWAAWTQPEHVVHWFTPAPWTTVDCEIDLRSGGIFRTTMRSPEGQDNNHTGCYLEVVEHQRLVWTDALGPGYRPANNPFVTASITLQPEGTGTRYTALVQHKDVATRQQHETMGFAHGWSTALDQLVAYMQGLRA</sequence>
<keyword evidence="4" id="KW-1185">Reference proteome</keyword>
<protein>
    <submittedName>
        <fullName evidence="3">Uncharacterized protein YndB with AHSA1/START domain</fullName>
    </submittedName>
</protein>
<comment type="caution">
    <text evidence="3">The sequence shown here is derived from an EMBL/GenBank/DDBJ whole genome shotgun (WGS) entry which is preliminary data.</text>
</comment>
<feature type="domain" description="Activator of Hsp90 ATPase homologue 1/2-like C-terminal" evidence="2">
    <location>
        <begin position="25"/>
        <end position="157"/>
    </location>
</feature>
<evidence type="ECO:0000313" key="3">
    <source>
        <dbReference type="EMBL" id="MDR7306741.1"/>
    </source>
</evidence>
<dbReference type="InterPro" id="IPR013538">
    <property type="entry name" value="ASHA1/2-like_C"/>
</dbReference>
<dbReference type="CDD" id="cd08896">
    <property type="entry name" value="SRPBCC_CalC_Aha1-like_3"/>
    <property type="match status" value="1"/>
</dbReference>
<reference evidence="3 4" key="1">
    <citation type="submission" date="2023-07" db="EMBL/GenBank/DDBJ databases">
        <title>Sorghum-associated microbial communities from plants grown in Nebraska, USA.</title>
        <authorList>
            <person name="Schachtman D."/>
        </authorList>
    </citation>
    <scope>NUCLEOTIDE SEQUENCE [LARGE SCALE GENOMIC DNA]</scope>
    <source>
        <strain evidence="3 4">BE308</strain>
    </source>
</reference>
<dbReference type="Proteomes" id="UP001268089">
    <property type="component" value="Unassembled WGS sequence"/>
</dbReference>
<gene>
    <name evidence="3" type="ORF">J2X15_002027</name>
</gene>
<accession>A0ABU1ZMH2</accession>
<evidence type="ECO:0000313" key="4">
    <source>
        <dbReference type="Proteomes" id="UP001268089"/>
    </source>
</evidence>
<dbReference type="EMBL" id="JAVDXO010000004">
    <property type="protein sequence ID" value="MDR7306741.1"/>
    <property type="molecule type" value="Genomic_DNA"/>
</dbReference>
<dbReference type="Pfam" id="PF08327">
    <property type="entry name" value="AHSA1"/>
    <property type="match status" value="1"/>
</dbReference>
<evidence type="ECO:0000259" key="2">
    <source>
        <dbReference type="Pfam" id="PF08327"/>
    </source>
</evidence>
<dbReference type="Gene3D" id="3.30.530.20">
    <property type="match status" value="1"/>
</dbReference>
<proteinExistence type="inferred from homology"/>
<dbReference type="InterPro" id="IPR023393">
    <property type="entry name" value="START-like_dom_sf"/>
</dbReference>
<organism evidence="3 4">
    <name type="scientific">Rhodoferax saidenbachensis</name>
    <dbReference type="NCBI Taxonomy" id="1484693"/>
    <lineage>
        <taxon>Bacteria</taxon>
        <taxon>Pseudomonadati</taxon>
        <taxon>Pseudomonadota</taxon>
        <taxon>Betaproteobacteria</taxon>
        <taxon>Burkholderiales</taxon>
        <taxon>Comamonadaceae</taxon>
        <taxon>Rhodoferax</taxon>
    </lineage>
</organism>
<dbReference type="RefSeq" id="WP_310342212.1">
    <property type="nucleotide sequence ID" value="NZ_JAVDXO010000004.1"/>
</dbReference>
<evidence type="ECO:0000256" key="1">
    <source>
        <dbReference type="ARBA" id="ARBA00006817"/>
    </source>
</evidence>
<comment type="similarity">
    <text evidence="1">Belongs to the AHA1 family.</text>
</comment>
<dbReference type="SUPFAM" id="SSF55961">
    <property type="entry name" value="Bet v1-like"/>
    <property type="match status" value="1"/>
</dbReference>